<comment type="caution">
    <text evidence="1">The sequence shown here is derived from an EMBL/GenBank/DDBJ whole genome shotgun (WGS) entry which is preliminary data.</text>
</comment>
<dbReference type="EMBL" id="PVZS01000031">
    <property type="protein sequence ID" value="PSC03101.1"/>
    <property type="molecule type" value="Genomic_DNA"/>
</dbReference>
<evidence type="ECO:0000313" key="1">
    <source>
        <dbReference type="EMBL" id="PSC03101.1"/>
    </source>
</evidence>
<dbReference type="AlphaFoldDB" id="A0A2T1HND1"/>
<dbReference type="Proteomes" id="UP000239772">
    <property type="component" value="Unassembled WGS sequence"/>
</dbReference>
<gene>
    <name evidence="1" type="ORF">SLNSH_20430</name>
</gene>
<organism evidence="1 2">
    <name type="scientific">Alsobacter soli</name>
    <dbReference type="NCBI Taxonomy" id="2109933"/>
    <lineage>
        <taxon>Bacteria</taxon>
        <taxon>Pseudomonadati</taxon>
        <taxon>Pseudomonadota</taxon>
        <taxon>Alphaproteobacteria</taxon>
        <taxon>Hyphomicrobiales</taxon>
        <taxon>Alsobacteraceae</taxon>
        <taxon>Alsobacter</taxon>
    </lineage>
</organism>
<keyword evidence="2" id="KW-1185">Reference proteome</keyword>
<dbReference type="OrthoDB" id="8433179at2"/>
<reference evidence="2" key="1">
    <citation type="submission" date="2018-03" db="EMBL/GenBank/DDBJ databases">
        <authorList>
            <person name="Sun L."/>
            <person name="Liu H."/>
            <person name="Chen W."/>
            <person name="Huang K."/>
            <person name="Liu W."/>
            <person name="Gao X."/>
        </authorList>
    </citation>
    <scope>NUCLEOTIDE SEQUENCE [LARGE SCALE GENOMIC DNA]</scope>
    <source>
        <strain evidence="2">SH9</strain>
    </source>
</reference>
<dbReference type="RefSeq" id="WP_106339429.1">
    <property type="nucleotide sequence ID" value="NZ_PVZS01000031.1"/>
</dbReference>
<evidence type="ECO:0000313" key="2">
    <source>
        <dbReference type="Proteomes" id="UP000239772"/>
    </source>
</evidence>
<name>A0A2T1HND1_9HYPH</name>
<protein>
    <submittedName>
        <fullName evidence="1">Uncharacterized protein</fullName>
    </submittedName>
</protein>
<proteinExistence type="predicted"/>
<accession>A0A2T1HND1</accession>
<sequence length="528" mass="58609">MKAAIHPRHPVAWVGLALLGLVAIEAAVALLAPTGVDDRRNFLEFGYRQNEPPTRVVLDEKMRLYGHDEPSVIQVGDSSGLHGVQPPLVEAEFPGMRYLNASAFGNQGFYGYLGVARRLLDNNPGVRFLVLHFTPRVSPVKEYVEAKDLLDQDIWREYNSRFHALFRLPTLGWRRQVTDLAYYGHASWPGGRPYDDLKRYPEAKAMVAESGGWTREHDQEGDVSGGLASWLRTIVPGTSGVSDRALMEQVGERNPRTDYEFDWRHLVRRPLAYRVFDAYRELAETHEAHLVIIGAPVADVYAQGAVGERLQQLNQSLLDYGALHPEVTVATAPIWPENRFSALEHVATPYVRENSLRVAAILREAASRFGTPPAAPGHPRTTVPRIEMDAHTPSYGLAPAASGPDGAYRAIRAGRDEALLFARADRAARDISVELARDVPDDLRAATTLSVFGEPCERLPDDLVDGRPRLNWRIPAAAARYGGWLEILVSTRGKAQWPGPQLSPSARGPELKMLRATFREDAAHQNAK</sequence>